<evidence type="ECO:0000313" key="2">
    <source>
        <dbReference type="Proteomes" id="UP000800200"/>
    </source>
</evidence>
<sequence>MANLIFHDTGRISGMANFVHFYRKCSPEQQEHICNVDIIELPLDDEQPRKPDYSWQGNDDGRKPAAVASRTRGEHIMALELRKAFKPRPLSPDEIEKRSFRRRCAELTGRGDAASKHLYKICQLNPSIRVIVRYNEWQDAVDREWIKRMCTYRMALRRDKGGITVSNEEKERVRELVLRNGGEATSLSLDNLRMSSSVNFALAGTHPCWYFMDARTVGTARVDLDQRMKEIKILFEEGV</sequence>
<protein>
    <submittedName>
        <fullName evidence="1">Uncharacterized protein</fullName>
    </submittedName>
</protein>
<proteinExistence type="predicted"/>
<keyword evidence="2" id="KW-1185">Reference proteome</keyword>
<evidence type="ECO:0000313" key="1">
    <source>
        <dbReference type="EMBL" id="KAF2181522.1"/>
    </source>
</evidence>
<organism evidence="1 2">
    <name type="scientific">Zopfia rhizophila CBS 207.26</name>
    <dbReference type="NCBI Taxonomy" id="1314779"/>
    <lineage>
        <taxon>Eukaryota</taxon>
        <taxon>Fungi</taxon>
        <taxon>Dikarya</taxon>
        <taxon>Ascomycota</taxon>
        <taxon>Pezizomycotina</taxon>
        <taxon>Dothideomycetes</taxon>
        <taxon>Dothideomycetes incertae sedis</taxon>
        <taxon>Zopfiaceae</taxon>
        <taxon>Zopfia</taxon>
    </lineage>
</organism>
<dbReference type="Proteomes" id="UP000800200">
    <property type="component" value="Unassembled WGS sequence"/>
</dbReference>
<name>A0A6A6DT07_9PEZI</name>
<dbReference type="EMBL" id="ML994652">
    <property type="protein sequence ID" value="KAF2181522.1"/>
    <property type="molecule type" value="Genomic_DNA"/>
</dbReference>
<dbReference type="AlphaFoldDB" id="A0A6A6DT07"/>
<accession>A0A6A6DT07</accession>
<gene>
    <name evidence="1" type="ORF">K469DRAFT_713583</name>
</gene>
<dbReference type="OrthoDB" id="3800235at2759"/>
<reference evidence="1" key="1">
    <citation type="journal article" date="2020" name="Stud. Mycol.">
        <title>101 Dothideomycetes genomes: a test case for predicting lifestyles and emergence of pathogens.</title>
        <authorList>
            <person name="Haridas S."/>
            <person name="Albert R."/>
            <person name="Binder M."/>
            <person name="Bloem J."/>
            <person name="Labutti K."/>
            <person name="Salamov A."/>
            <person name="Andreopoulos B."/>
            <person name="Baker S."/>
            <person name="Barry K."/>
            <person name="Bills G."/>
            <person name="Bluhm B."/>
            <person name="Cannon C."/>
            <person name="Castanera R."/>
            <person name="Culley D."/>
            <person name="Daum C."/>
            <person name="Ezra D."/>
            <person name="Gonzalez J."/>
            <person name="Henrissat B."/>
            <person name="Kuo A."/>
            <person name="Liang C."/>
            <person name="Lipzen A."/>
            <person name="Lutzoni F."/>
            <person name="Magnuson J."/>
            <person name="Mondo S."/>
            <person name="Nolan M."/>
            <person name="Ohm R."/>
            <person name="Pangilinan J."/>
            <person name="Park H.-J."/>
            <person name="Ramirez L."/>
            <person name="Alfaro M."/>
            <person name="Sun H."/>
            <person name="Tritt A."/>
            <person name="Yoshinaga Y."/>
            <person name="Zwiers L.-H."/>
            <person name="Turgeon B."/>
            <person name="Goodwin S."/>
            <person name="Spatafora J."/>
            <person name="Crous P."/>
            <person name="Grigoriev I."/>
        </authorList>
    </citation>
    <scope>NUCLEOTIDE SEQUENCE</scope>
    <source>
        <strain evidence="1">CBS 207.26</strain>
    </source>
</reference>